<proteinExistence type="predicted"/>
<dbReference type="AlphaFoldDB" id="A0A4Q4RN74"/>
<keyword evidence="2" id="KW-1185">Reference proteome</keyword>
<evidence type="ECO:0000313" key="1">
    <source>
        <dbReference type="EMBL" id="RYO58402.1"/>
    </source>
</evidence>
<gene>
    <name evidence="1" type="ORF">AA0113_g7841</name>
</gene>
<accession>A0A4Q4RN74</accession>
<evidence type="ECO:0000313" key="2">
    <source>
        <dbReference type="Proteomes" id="UP000293823"/>
    </source>
</evidence>
<sequence length="339" mass="38360">MTTAARMDTFRFLDLPKEIRLIVYEQLPFIRRHSTLIMPYTPDHKGSIVLVLQVLPLAILRVSKMIHDEAYALLKPKMYELLYRPPRLIIPAPDVFKIGAGFAKFLQIARQLLHKQSIATLSSGEIVYYQPGMVYYAQGNIPLIITLSLIQWAQHAGLYLGQMKVHPILARFAADNPNPPMRSAGVQLLISQPGMGPKLCETCLEDHIPLMHILIYFISENLSMARKKNPKVNVLLLGTSVCNPDAQNGLHYHGSEDLQEELNSALWWNWPKCRLQKNGGHIVELTAWEGDWQARPTVGMLGISSDEEKTESATYIDFVQQHVASDGKRTSRHDTLPSY</sequence>
<dbReference type="Proteomes" id="UP000293823">
    <property type="component" value="Unassembled WGS sequence"/>
</dbReference>
<dbReference type="EMBL" id="PEJP01000031">
    <property type="protein sequence ID" value="RYO58402.1"/>
    <property type="molecule type" value="Genomic_DNA"/>
</dbReference>
<protein>
    <submittedName>
        <fullName evidence="1">Uncharacterized protein</fullName>
    </submittedName>
</protein>
<reference evidence="2" key="1">
    <citation type="journal article" date="2019" name="bioRxiv">
        <title>Genomics, evolutionary history and diagnostics of the Alternaria alternata species group including apple and Asian pear pathotypes.</title>
        <authorList>
            <person name="Armitage A.D."/>
            <person name="Cockerton H.M."/>
            <person name="Sreenivasaprasad S."/>
            <person name="Woodhall J.W."/>
            <person name="Lane C.R."/>
            <person name="Harrison R.J."/>
            <person name="Clarkson J.P."/>
        </authorList>
    </citation>
    <scope>NUCLEOTIDE SEQUENCE [LARGE SCALE GENOMIC DNA]</scope>
    <source>
        <strain evidence="2">RGR 97.0016</strain>
    </source>
</reference>
<name>A0A4Q4RN74_9PLEO</name>
<organism evidence="1 2">
    <name type="scientific">Alternaria arborescens</name>
    <dbReference type="NCBI Taxonomy" id="156630"/>
    <lineage>
        <taxon>Eukaryota</taxon>
        <taxon>Fungi</taxon>
        <taxon>Dikarya</taxon>
        <taxon>Ascomycota</taxon>
        <taxon>Pezizomycotina</taxon>
        <taxon>Dothideomycetes</taxon>
        <taxon>Pleosporomycetidae</taxon>
        <taxon>Pleosporales</taxon>
        <taxon>Pleosporineae</taxon>
        <taxon>Pleosporaceae</taxon>
        <taxon>Alternaria</taxon>
        <taxon>Alternaria sect. Alternaria</taxon>
    </lineage>
</organism>
<comment type="caution">
    <text evidence="1">The sequence shown here is derived from an EMBL/GenBank/DDBJ whole genome shotgun (WGS) entry which is preliminary data.</text>
</comment>
<dbReference type="OrthoDB" id="5314997at2759"/>